<keyword evidence="2" id="KW-1185">Reference proteome</keyword>
<evidence type="ECO:0000313" key="2">
    <source>
        <dbReference type="Proteomes" id="UP001153331"/>
    </source>
</evidence>
<dbReference type="Proteomes" id="UP001153331">
    <property type="component" value="Unassembled WGS sequence"/>
</dbReference>
<dbReference type="EMBL" id="JAPHNI010000301">
    <property type="protein sequence ID" value="KAJ8112746.1"/>
    <property type="molecule type" value="Genomic_DNA"/>
</dbReference>
<accession>A0ACC2IC80</accession>
<proteinExistence type="predicted"/>
<organism evidence="1 2">
    <name type="scientific">Boeremia exigua</name>
    <dbReference type="NCBI Taxonomy" id="749465"/>
    <lineage>
        <taxon>Eukaryota</taxon>
        <taxon>Fungi</taxon>
        <taxon>Dikarya</taxon>
        <taxon>Ascomycota</taxon>
        <taxon>Pezizomycotina</taxon>
        <taxon>Dothideomycetes</taxon>
        <taxon>Pleosporomycetidae</taxon>
        <taxon>Pleosporales</taxon>
        <taxon>Pleosporineae</taxon>
        <taxon>Didymellaceae</taxon>
        <taxon>Boeremia</taxon>
    </lineage>
</organism>
<comment type="caution">
    <text evidence="1">The sequence shown here is derived from an EMBL/GenBank/DDBJ whole genome shotgun (WGS) entry which is preliminary data.</text>
</comment>
<reference evidence="1" key="1">
    <citation type="submission" date="2022-11" db="EMBL/GenBank/DDBJ databases">
        <title>Genome Sequence of Boeremia exigua.</title>
        <authorList>
            <person name="Buettner E."/>
        </authorList>
    </citation>
    <scope>NUCLEOTIDE SEQUENCE</scope>
    <source>
        <strain evidence="1">CU02</strain>
    </source>
</reference>
<protein>
    <submittedName>
        <fullName evidence="1">Uncharacterized protein</fullName>
    </submittedName>
</protein>
<evidence type="ECO:0000313" key="1">
    <source>
        <dbReference type="EMBL" id="KAJ8112746.1"/>
    </source>
</evidence>
<name>A0ACC2IC80_9PLEO</name>
<sequence length="657" mass="73072">MAAFTFVRALQVLLVVGLLCSTTHSKIVRAHKRRHAVVNLHHTHPHIRRQDSSNGIYPVLGVLGHGLNSTAPRLEIRELQRNPDLFNVYLLGLQRWQSTSQDNKFSYFQVAGIHGRPFIPWDDVAGRPQPPEGYKEGYCHHSSNLFPTWHRPFLALVEERIYYHAREVVSESPEGDWKSRMTAVLPALRIPYWDAAAVPPVGTGSYPWSVQRKTIEVELPDGTGSIRTTIPNPLYSYSFHPLPAKDLFGKLPWTHWQATLRYPTHRYADAESQDSKIASQLDLNLVNLRQRTYQMFAMQKDYHNISNNMVTNGGVLDSLESVHDTIHNTVGSSGPGHMTNAAYSAFDPIFWLLHANIDRMTCMWQALNPDSWVTKHSNPTATFTSDAGAYADENTPLHPFHRNKAGEFWTSASVRDHTVFGYTYPELVGLSADDTLIRRINQLYGEDATSQFSWKLGDPVPVPGPGRGYTLNDRSISMSSPQQGKFHYQYFANIRVQKSGSEGGYKIFVFAGPTDAATAGSTYDPTVWMRDPSFVGFTGFQSTNGHGDGYAGDPKATGDANGVVAMTVALEDRLRTGVLASLDEDTVGEYLHGNMSWRITTADHRIIAPEDTPGFKIEVSYAKIKPATPDSFPEMQGGGYKELSRATSGKSGGARKG</sequence>
<gene>
    <name evidence="1" type="ORF">OPT61_g4959</name>
</gene>